<name>A0AA35M4P0_9HYPO</name>
<evidence type="ECO:0000256" key="3">
    <source>
        <dbReference type="SAM" id="Coils"/>
    </source>
</evidence>
<keyword evidence="7" id="KW-1185">Reference proteome</keyword>
<feature type="compositionally biased region" description="Polar residues" evidence="4">
    <location>
        <begin position="776"/>
        <end position="785"/>
    </location>
</feature>
<dbReference type="GO" id="GO:0005737">
    <property type="term" value="C:cytoplasm"/>
    <property type="evidence" value="ECO:0007669"/>
    <property type="project" value="UniProtKB-SubCell"/>
</dbReference>
<keyword evidence="3" id="KW-0175">Coiled coil</keyword>
<feature type="region of interest" description="Disordered" evidence="4">
    <location>
        <begin position="535"/>
        <end position="554"/>
    </location>
</feature>
<sequence>MSSSAHTQHLYYHASCSRSPNSPRPSSRQLSRDSPKEPARQTPVSSLLHERLQKERQSESQKLTSSRMTNESNNSLDKMSGVQKSPTRSVGLDISRPNSGAGGETSARKGLGIKEMEHVVSSLHKQNFDLKLELYHRRERQTMLEENMETLRSEKCAAEELNNKLAEEVEKRDKAVEEAVAMIVTLEARIEELTKGNSHLGRRAESQGFYSPPDVDYNSQGLAPAPEIIDPRWMDFDGRSINRMPSFLSDQSENTENLRNVYIGARGSLISLPRVSESALDMHTDPINGLSSPTLSVLSESSFVSVYGQKGQDLTLPSTIDEPLSLDGMSHDMGKQDSLGRSRVTGEARPVDSRTESTASRMHGSSQFQPIASIMGGSPLQKIEMMDPAYSPRRKTPQPTNSAMKPPPTSDGTKVAPSLNRRATLETKREALRRVITDTPGGVSLHESGMPPTPDTISSATLNRMKHSNDTLGNRSFSGGSERNGYPVEVADNKGVTSMNGSPVVVKPAHTHKQSHKSPVVHTNDPWSHLAREIQRPRSADESTVSHRREHRWSMDSADTENTFESSLDIWLRAGGGKAQADDRGSPDMFGFPGGPSMGSWGMNAIMGHGNDPKPEGHPVNGKQLEELFSVQQALFGTGPPSPPNRRSSLQARAGQNNNKAEQEQKPSQHEAVQKFFGRRPRHARRNSDDAQMRAGMKTPVQAQFFQPPKQSPNCSQKRQQTQYPPITGQHGAQHGARNGLTRLWRRSFGAGASLPPADGPIPDNSEMPARDVPNAPQTQTSVSRNVALLDDDRSGATPPPIAREDRHVQGPGPDGDGYRCVNQNGKGEIQSPTVTEIQPIPQGAFDSSQHSEAGNLPSGSATGARRKWLPGFGRAGNLKVRTS</sequence>
<evidence type="ECO:0000259" key="5">
    <source>
        <dbReference type="Pfam" id="PF07989"/>
    </source>
</evidence>
<dbReference type="GO" id="GO:0005815">
    <property type="term" value="C:microtubule organizing center"/>
    <property type="evidence" value="ECO:0007669"/>
    <property type="project" value="InterPro"/>
</dbReference>
<feature type="compositionally biased region" description="Basic and acidic residues" evidence="4">
    <location>
        <begin position="30"/>
        <end position="39"/>
    </location>
</feature>
<feature type="region of interest" description="Disordered" evidence="4">
    <location>
        <begin position="1"/>
        <end position="109"/>
    </location>
</feature>
<dbReference type="Pfam" id="PF07989">
    <property type="entry name" value="Cnn_1N"/>
    <property type="match status" value="1"/>
</dbReference>
<gene>
    <name evidence="6" type="ORF">CCHLO57077_00001794</name>
</gene>
<feature type="region of interest" description="Disordered" evidence="4">
    <location>
        <begin position="389"/>
        <end position="421"/>
    </location>
</feature>
<feature type="compositionally biased region" description="Polar residues" evidence="4">
    <location>
        <begin position="356"/>
        <end position="370"/>
    </location>
</feature>
<evidence type="ECO:0000256" key="2">
    <source>
        <dbReference type="ARBA" id="ARBA00022490"/>
    </source>
</evidence>
<proteinExistence type="predicted"/>
<keyword evidence="2" id="KW-0963">Cytoplasm</keyword>
<feature type="compositionally biased region" description="Polar residues" evidence="4">
    <location>
        <begin position="822"/>
        <end position="837"/>
    </location>
</feature>
<feature type="region of interest" description="Disordered" evidence="4">
    <location>
        <begin position="635"/>
        <end position="884"/>
    </location>
</feature>
<feature type="compositionally biased region" description="Polar residues" evidence="4">
    <location>
        <begin position="645"/>
        <end position="660"/>
    </location>
</feature>
<feature type="region of interest" description="Disordered" evidence="4">
    <location>
        <begin position="328"/>
        <end position="372"/>
    </location>
</feature>
<evidence type="ECO:0000313" key="6">
    <source>
        <dbReference type="EMBL" id="CAI6090159.1"/>
    </source>
</evidence>
<dbReference type="InterPro" id="IPR012943">
    <property type="entry name" value="Cnn_1N"/>
</dbReference>
<dbReference type="EMBL" id="CABFNP030001012">
    <property type="protein sequence ID" value="CAI6090159.1"/>
    <property type="molecule type" value="Genomic_DNA"/>
</dbReference>
<dbReference type="Proteomes" id="UP001160390">
    <property type="component" value="Unassembled WGS sequence"/>
</dbReference>
<feature type="compositionally biased region" description="Basic and acidic residues" evidence="4">
    <location>
        <begin position="329"/>
        <end position="355"/>
    </location>
</feature>
<feature type="compositionally biased region" description="Polar residues" evidence="4">
    <location>
        <begin position="712"/>
        <end position="725"/>
    </location>
</feature>
<feature type="compositionally biased region" description="Polar residues" evidence="4">
    <location>
        <begin position="846"/>
        <end position="862"/>
    </location>
</feature>
<dbReference type="AlphaFoldDB" id="A0AA35M4P0"/>
<feature type="compositionally biased region" description="Basic and acidic residues" evidence="4">
    <location>
        <begin position="48"/>
        <end position="59"/>
    </location>
</feature>
<feature type="compositionally biased region" description="Basic and acidic residues" evidence="4">
    <location>
        <begin position="535"/>
        <end position="547"/>
    </location>
</feature>
<accession>A0AA35M4P0</accession>
<feature type="compositionally biased region" description="Polar residues" evidence="4">
    <location>
        <begin position="60"/>
        <end position="88"/>
    </location>
</feature>
<comment type="subcellular location">
    <subcellularLocation>
        <location evidence="1">Cytoplasm</location>
    </subcellularLocation>
</comment>
<reference evidence="6" key="1">
    <citation type="submission" date="2023-01" db="EMBL/GenBank/DDBJ databases">
        <authorList>
            <person name="Piombo E."/>
        </authorList>
    </citation>
    <scope>NUCLEOTIDE SEQUENCE</scope>
</reference>
<feature type="compositionally biased region" description="Low complexity" evidence="4">
    <location>
        <begin position="15"/>
        <end position="29"/>
    </location>
</feature>
<feature type="coiled-coil region" evidence="3">
    <location>
        <begin position="144"/>
        <end position="196"/>
    </location>
</feature>
<protein>
    <recommendedName>
        <fullName evidence="5">Centrosomin N-terminal motif 1 domain-containing protein</fullName>
    </recommendedName>
</protein>
<evidence type="ECO:0000313" key="7">
    <source>
        <dbReference type="Proteomes" id="UP001160390"/>
    </source>
</evidence>
<comment type="caution">
    <text evidence="6">The sequence shown here is derived from an EMBL/GenBank/DDBJ whole genome shotgun (WGS) entry which is preliminary data.</text>
</comment>
<feature type="compositionally biased region" description="Basic and acidic residues" evidence="4">
    <location>
        <begin position="661"/>
        <end position="673"/>
    </location>
</feature>
<evidence type="ECO:0000256" key="1">
    <source>
        <dbReference type="ARBA" id="ARBA00004496"/>
    </source>
</evidence>
<feature type="domain" description="Centrosomin N-terminal motif 1" evidence="5">
    <location>
        <begin position="113"/>
        <end position="179"/>
    </location>
</feature>
<evidence type="ECO:0000256" key="4">
    <source>
        <dbReference type="SAM" id="MobiDB-lite"/>
    </source>
</evidence>
<organism evidence="6 7">
    <name type="scientific">Clonostachys chloroleuca</name>
    <dbReference type="NCBI Taxonomy" id="1926264"/>
    <lineage>
        <taxon>Eukaryota</taxon>
        <taxon>Fungi</taxon>
        <taxon>Dikarya</taxon>
        <taxon>Ascomycota</taxon>
        <taxon>Pezizomycotina</taxon>
        <taxon>Sordariomycetes</taxon>
        <taxon>Hypocreomycetidae</taxon>
        <taxon>Hypocreales</taxon>
        <taxon>Bionectriaceae</taxon>
        <taxon>Clonostachys</taxon>
    </lineage>
</organism>